<evidence type="ECO:0000313" key="3">
    <source>
        <dbReference type="Proteomes" id="UP000838878"/>
    </source>
</evidence>
<proteinExistence type="predicted"/>
<protein>
    <submittedName>
        <fullName evidence="2">Uncharacterized protein</fullName>
    </submittedName>
</protein>
<dbReference type="InterPro" id="IPR008042">
    <property type="entry name" value="Retrotrans_Pao"/>
</dbReference>
<dbReference type="AlphaFoldDB" id="A0A8J9VY46"/>
<name>A0A8J9VY46_9NEOP</name>
<evidence type="ECO:0000256" key="1">
    <source>
        <dbReference type="SAM" id="MobiDB-lite"/>
    </source>
</evidence>
<feature type="region of interest" description="Disordered" evidence="1">
    <location>
        <begin position="275"/>
        <end position="321"/>
    </location>
</feature>
<evidence type="ECO:0000313" key="2">
    <source>
        <dbReference type="EMBL" id="CAH0730330.1"/>
    </source>
</evidence>
<dbReference type="Proteomes" id="UP000838878">
    <property type="component" value="Chromosome 8"/>
</dbReference>
<keyword evidence="3" id="KW-1185">Reference proteome</keyword>
<dbReference type="PANTHER" id="PTHR47331">
    <property type="entry name" value="PHD-TYPE DOMAIN-CONTAINING PROTEIN"/>
    <property type="match status" value="1"/>
</dbReference>
<feature type="compositionally biased region" description="Basic and acidic residues" evidence="1">
    <location>
        <begin position="277"/>
        <end position="292"/>
    </location>
</feature>
<dbReference type="EMBL" id="OV170228">
    <property type="protein sequence ID" value="CAH0730330.1"/>
    <property type="molecule type" value="Genomic_DNA"/>
</dbReference>
<sequence>MSLNDPLGLLSHYTIRAKIILQSLWRMKMAWDEQIPAEENEMCAAWLRQLPDLTCLRLERCYALEARGTMASRRTINRRGGGPTARDHRGPAGRRVVAGSCALLQVRDTGQSGCEVLAFVDKCRRRATGLEHRHIEKAERALIRRAQRNSFQDELLRMKSSHPLPKTSRLFRLDPVLQEGVLRGRIRATTAPLEMKRPIILDGRHRVTKLIVLREHCAAGHANQRECALCKVRRAKPQVPSIGDLPRARLEPFRRPFTHCGVDYFGPMMVKIGRRASSRDPDEDRSLQASRHEARRARSAAPRGELLRTTSDDQTSSDRPR</sequence>
<feature type="non-terminal residue" evidence="2">
    <location>
        <position position="321"/>
    </location>
</feature>
<accession>A0A8J9VY46</accession>
<organism evidence="2 3">
    <name type="scientific">Brenthis ino</name>
    <name type="common">lesser marbled fritillary</name>
    <dbReference type="NCBI Taxonomy" id="405034"/>
    <lineage>
        <taxon>Eukaryota</taxon>
        <taxon>Metazoa</taxon>
        <taxon>Ecdysozoa</taxon>
        <taxon>Arthropoda</taxon>
        <taxon>Hexapoda</taxon>
        <taxon>Insecta</taxon>
        <taxon>Pterygota</taxon>
        <taxon>Neoptera</taxon>
        <taxon>Endopterygota</taxon>
        <taxon>Lepidoptera</taxon>
        <taxon>Glossata</taxon>
        <taxon>Ditrysia</taxon>
        <taxon>Papilionoidea</taxon>
        <taxon>Nymphalidae</taxon>
        <taxon>Heliconiinae</taxon>
        <taxon>Argynnini</taxon>
        <taxon>Brenthis</taxon>
    </lineage>
</organism>
<dbReference type="Pfam" id="PF05380">
    <property type="entry name" value="Peptidase_A17"/>
    <property type="match status" value="1"/>
</dbReference>
<reference evidence="2" key="1">
    <citation type="submission" date="2021-12" db="EMBL/GenBank/DDBJ databases">
        <authorList>
            <person name="Martin H S."/>
        </authorList>
    </citation>
    <scope>NUCLEOTIDE SEQUENCE</scope>
</reference>
<gene>
    <name evidence="2" type="ORF">BINO364_LOCUS15325</name>
</gene>
<dbReference type="OrthoDB" id="8958038at2759"/>